<name>A0AA46I694_9FUSO</name>
<evidence type="ECO:0000259" key="7">
    <source>
        <dbReference type="SMART" id="SM00905"/>
    </source>
</evidence>
<dbReference type="EC" id="4.1.2.25" evidence="6"/>
<evidence type="ECO:0000313" key="9">
    <source>
        <dbReference type="Proteomes" id="UP000294678"/>
    </source>
</evidence>
<dbReference type="GO" id="GO:0046654">
    <property type="term" value="P:tetrahydrofolate biosynthetic process"/>
    <property type="evidence" value="ECO:0007669"/>
    <property type="project" value="UniProtKB-UniRule"/>
</dbReference>
<evidence type="ECO:0000256" key="4">
    <source>
        <dbReference type="ARBA" id="ARBA00022909"/>
    </source>
</evidence>
<dbReference type="Proteomes" id="UP000294678">
    <property type="component" value="Unassembled WGS sequence"/>
</dbReference>
<dbReference type="NCBIfam" id="TIGR00525">
    <property type="entry name" value="folB"/>
    <property type="match status" value="1"/>
</dbReference>
<dbReference type="EMBL" id="SOBG01000003">
    <property type="protein sequence ID" value="TDT71412.1"/>
    <property type="molecule type" value="Genomic_DNA"/>
</dbReference>
<comment type="similarity">
    <text evidence="3 6">Belongs to the DHNA family.</text>
</comment>
<reference evidence="8 9" key="1">
    <citation type="submission" date="2019-03" db="EMBL/GenBank/DDBJ databases">
        <title>Genomic Encyclopedia of Type Strains, Phase IV (KMG-IV): sequencing the most valuable type-strain genomes for metagenomic binning, comparative biology and taxonomic classification.</title>
        <authorList>
            <person name="Goeker M."/>
        </authorList>
    </citation>
    <scope>NUCLEOTIDE SEQUENCE [LARGE SCALE GENOMIC DNA]</scope>
    <source>
        <strain evidence="8 9">DSM 100055</strain>
    </source>
</reference>
<dbReference type="GO" id="GO:0004150">
    <property type="term" value="F:dihydroneopterin aldolase activity"/>
    <property type="evidence" value="ECO:0007669"/>
    <property type="project" value="UniProtKB-UniRule"/>
</dbReference>
<evidence type="ECO:0000256" key="3">
    <source>
        <dbReference type="ARBA" id="ARBA00005708"/>
    </source>
</evidence>
<comment type="pathway">
    <text evidence="2 6">Cofactor biosynthesis; tetrahydrofolate biosynthesis; 2-amino-4-hydroxy-6-hydroxymethyl-7,8-dihydropteridine diphosphate from 7,8-dihydroneopterin triphosphate: step 3/4.</text>
</comment>
<dbReference type="GO" id="GO:0005737">
    <property type="term" value="C:cytoplasm"/>
    <property type="evidence" value="ECO:0007669"/>
    <property type="project" value="TreeGrafter"/>
</dbReference>
<dbReference type="CDD" id="cd00534">
    <property type="entry name" value="DHNA_DHNTPE"/>
    <property type="match status" value="1"/>
</dbReference>
<comment type="function">
    <text evidence="6">Catalyzes the conversion of 7,8-dihydroneopterin to 6-hydroxymethyl-7,8-dihydropterin.</text>
</comment>
<dbReference type="FunFam" id="3.30.1130.10:FF:000003">
    <property type="entry name" value="7,8-dihydroneopterin aldolase"/>
    <property type="match status" value="1"/>
</dbReference>
<organism evidence="8 9">
    <name type="scientific">Hypnocyclicus thermotrophus</name>
    <dbReference type="NCBI Taxonomy" id="1627895"/>
    <lineage>
        <taxon>Bacteria</taxon>
        <taxon>Fusobacteriati</taxon>
        <taxon>Fusobacteriota</taxon>
        <taxon>Fusobacteriia</taxon>
        <taxon>Fusobacteriales</taxon>
        <taxon>Fusobacteriaceae</taxon>
        <taxon>Hypnocyclicus</taxon>
    </lineage>
</organism>
<dbReference type="InterPro" id="IPR006156">
    <property type="entry name" value="Dihydroneopterin_aldolase"/>
</dbReference>
<evidence type="ECO:0000313" key="8">
    <source>
        <dbReference type="EMBL" id="TDT71412.1"/>
    </source>
</evidence>
<protein>
    <recommendedName>
        <fullName evidence="6">7,8-dihydroneopterin aldolase</fullName>
        <ecNumber evidence="6">4.1.2.25</ecNumber>
    </recommendedName>
</protein>
<feature type="domain" description="Dihydroneopterin aldolase/epimerase" evidence="7">
    <location>
        <begin position="4"/>
        <end position="116"/>
    </location>
</feature>
<comment type="catalytic activity">
    <reaction evidence="1 6">
        <text>7,8-dihydroneopterin = 6-hydroxymethyl-7,8-dihydropterin + glycolaldehyde</text>
        <dbReference type="Rhea" id="RHEA:10540"/>
        <dbReference type="ChEBI" id="CHEBI:17001"/>
        <dbReference type="ChEBI" id="CHEBI:17071"/>
        <dbReference type="ChEBI" id="CHEBI:44841"/>
        <dbReference type="EC" id="4.1.2.25"/>
    </reaction>
</comment>
<keyword evidence="9" id="KW-1185">Reference proteome</keyword>
<dbReference type="InterPro" id="IPR006157">
    <property type="entry name" value="FolB_dom"/>
</dbReference>
<sequence>MDKISIKNIVVYGYHGAIKEENVLGQKFIINIDMYTSLKKAGINDNLEETIHYGYVYNDIVNIATKKNYKLIEALGENICKILFKKYNMNKIIIEIKKPNAPIPGIFDYVSITLEREKKDYE</sequence>
<dbReference type="Gene3D" id="3.30.1130.10">
    <property type="match status" value="1"/>
</dbReference>
<dbReference type="SUPFAM" id="SSF55620">
    <property type="entry name" value="Tetrahydrobiopterin biosynthesis enzymes-like"/>
    <property type="match status" value="1"/>
</dbReference>
<dbReference type="GO" id="GO:0046656">
    <property type="term" value="P:folic acid biosynthetic process"/>
    <property type="evidence" value="ECO:0007669"/>
    <property type="project" value="UniProtKB-UniRule"/>
</dbReference>
<comment type="caution">
    <text evidence="8">The sequence shown here is derived from an EMBL/GenBank/DDBJ whole genome shotgun (WGS) entry which is preliminary data.</text>
</comment>
<evidence type="ECO:0000256" key="2">
    <source>
        <dbReference type="ARBA" id="ARBA00005013"/>
    </source>
</evidence>
<dbReference type="RefSeq" id="WP_134112679.1">
    <property type="nucleotide sequence ID" value="NZ_SOBG01000003.1"/>
</dbReference>
<dbReference type="SMART" id="SM00905">
    <property type="entry name" value="FolB"/>
    <property type="match status" value="1"/>
</dbReference>
<accession>A0AA46I694</accession>
<dbReference type="NCBIfam" id="TIGR00526">
    <property type="entry name" value="folB_dom"/>
    <property type="match status" value="1"/>
</dbReference>
<proteinExistence type="inferred from homology"/>
<keyword evidence="5 6" id="KW-0456">Lyase</keyword>
<dbReference type="PANTHER" id="PTHR42844">
    <property type="entry name" value="DIHYDRONEOPTERIN ALDOLASE 1-RELATED"/>
    <property type="match status" value="1"/>
</dbReference>
<dbReference type="AlphaFoldDB" id="A0AA46I694"/>
<dbReference type="Pfam" id="PF02152">
    <property type="entry name" value="FolB"/>
    <property type="match status" value="1"/>
</dbReference>
<dbReference type="PANTHER" id="PTHR42844:SF1">
    <property type="entry name" value="DIHYDRONEOPTERIN ALDOLASE 1-RELATED"/>
    <property type="match status" value="1"/>
</dbReference>
<evidence type="ECO:0000256" key="6">
    <source>
        <dbReference type="RuleBase" id="RU362079"/>
    </source>
</evidence>
<gene>
    <name evidence="8" type="ORF">EV215_0785</name>
</gene>
<evidence type="ECO:0000256" key="1">
    <source>
        <dbReference type="ARBA" id="ARBA00001353"/>
    </source>
</evidence>
<evidence type="ECO:0000256" key="5">
    <source>
        <dbReference type="ARBA" id="ARBA00023239"/>
    </source>
</evidence>
<dbReference type="InterPro" id="IPR043133">
    <property type="entry name" value="GTP-CH-I_C/QueF"/>
</dbReference>
<keyword evidence="4 6" id="KW-0289">Folate biosynthesis</keyword>